<dbReference type="SMART" id="SM00326">
    <property type="entry name" value="SH3"/>
    <property type="match status" value="1"/>
</dbReference>
<dbReference type="Proteomes" id="UP001159428">
    <property type="component" value="Unassembled WGS sequence"/>
</dbReference>
<evidence type="ECO:0000256" key="1">
    <source>
        <dbReference type="ARBA" id="ARBA00022443"/>
    </source>
</evidence>
<feature type="region of interest" description="Disordered" evidence="3">
    <location>
        <begin position="18"/>
        <end position="55"/>
    </location>
</feature>
<dbReference type="Gene3D" id="3.30.200.20">
    <property type="entry name" value="Phosphorylase Kinase, domain 1"/>
    <property type="match status" value="1"/>
</dbReference>
<dbReference type="InterPro" id="IPR020635">
    <property type="entry name" value="Tyr_kinase_cat_dom"/>
</dbReference>
<dbReference type="AlphaFoldDB" id="A0AAU9W7Z5"/>
<keyword evidence="6" id="KW-1185">Reference proteome</keyword>
<protein>
    <recommendedName>
        <fullName evidence="4">SH3 domain-containing protein</fullName>
    </recommendedName>
</protein>
<dbReference type="Pfam" id="PF07714">
    <property type="entry name" value="PK_Tyr_Ser-Thr"/>
    <property type="match status" value="1"/>
</dbReference>
<dbReference type="Gene3D" id="2.30.30.40">
    <property type="entry name" value="SH3 Domains"/>
    <property type="match status" value="1"/>
</dbReference>
<dbReference type="EMBL" id="CALNXJ010000008">
    <property type="protein sequence ID" value="CAH3046351.1"/>
    <property type="molecule type" value="Genomic_DNA"/>
</dbReference>
<evidence type="ECO:0000256" key="2">
    <source>
        <dbReference type="PROSITE-ProRule" id="PRU00192"/>
    </source>
</evidence>
<evidence type="ECO:0000313" key="5">
    <source>
        <dbReference type="EMBL" id="CAH3046351.1"/>
    </source>
</evidence>
<evidence type="ECO:0000256" key="3">
    <source>
        <dbReference type="SAM" id="MobiDB-lite"/>
    </source>
</evidence>
<dbReference type="GO" id="GO:0004713">
    <property type="term" value="F:protein tyrosine kinase activity"/>
    <property type="evidence" value="ECO:0007669"/>
    <property type="project" value="InterPro"/>
</dbReference>
<organism evidence="5 6">
    <name type="scientific">Pocillopora meandrina</name>
    <dbReference type="NCBI Taxonomy" id="46732"/>
    <lineage>
        <taxon>Eukaryota</taxon>
        <taxon>Metazoa</taxon>
        <taxon>Cnidaria</taxon>
        <taxon>Anthozoa</taxon>
        <taxon>Hexacorallia</taxon>
        <taxon>Scleractinia</taxon>
        <taxon>Astrocoeniina</taxon>
        <taxon>Pocilloporidae</taxon>
        <taxon>Pocillopora</taxon>
    </lineage>
</organism>
<dbReference type="CDD" id="cd00174">
    <property type="entry name" value="SH3"/>
    <property type="match status" value="1"/>
</dbReference>
<feature type="domain" description="SH3" evidence="4">
    <location>
        <begin position="344"/>
        <end position="408"/>
    </location>
</feature>
<dbReference type="SUPFAM" id="SSF50044">
    <property type="entry name" value="SH3-domain"/>
    <property type="match status" value="1"/>
</dbReference>
<evidence type="ECO:0000313" key="6">
    <source>
        <dbReference type="Proteomes" id="UP001159428"/>
    </source>
</evidence>
<dbReference type="SUPFAM" id="SSF56112">
    <property type="entry name" value="Protein kinase-like (PK-like)"/>
    <property type="match status" value="1"/>
</dbReference>
<keyword evidence="1 2" id="KW-0728">SH3 domain</keyword>
<proteinExistence type="predicted"/>
<dbReference type="PROSITE" id="PS50002">
    <property type="entry name" value="SH3"/>
    <property type="match status" value="1"/>
</dbReference>
<dbReference type="InterPro" id="IPR011009">
    <property type="entry name" value="Kinase-like_dom_sf"/>
</dbReference>
<gene>
    <name evidence="5" type="ORF">PMEA_00033212</name>
</gene>
<dbReference type="InterPro" id="IPR001452">
    <property type="entry name" value="SH3_domain"/>
</dbReference>
<feature type="compositionally biased region" description="Basic and acidic residues" evidence="3">
    <location>
        <begin position="29"/>
        <end position="52"/>
    </location>
</feature>
<accession>A0AAU9W7Z5</accession>
<name>A0AAU9W7Z5_9CNID</name>
<comment type="caution">
    <text evidence="5">The sequence shown here is derived from an EMBL/GenBank/DDBJ whole genome shotgun (WGS) entry which is preliminary data.</text>
</comment>
<dbReference type="InterPro" id="IPR001245">
    <property type="entry name" value="Ser-Thr/Tyr_kinase_cat_dom"/>
</dbReference>
<evidence type="ECO:0000259" key="4">
    <source>
        <dbReference type="PROSITE" id="PS50002"/>
    </source>
</evidence>
<reference evidence="5 6" key="1">
    <citation type="submission" date="2022-05" db="EMBL/GenBank/DDBJ databases">
        <authorList>
            <consortium name="Genoscope - CEA"/>
            <person name="William W."/>
        </authorList>
    </citation>
    <scope>NUCLEOTIDE SEQUENCE [LARGE SCALE GENOMIC DNA]</scope>
</reference>
<dbReference type="InterPro" id="IPR036028">
    <property type="entry name" value="SH3-like_dom_sf"/>
</dbReference>
<dbReference type="Pfam" id="PF07653">
    <property type="entry name" value="SH3_2"/>
    <property type="match status" value="1"/>
</dbReference>
<dbReference type="SMART" id="SM00219">
    <property type="entry name" value="TyrKc"/>
    <property type="match status" value="1"/>
</dbReference>
<sequence>MAWVIAFRETMKKAKKSLRKAFHQSSSNNRERKQPGNDVPKGDVREDSAENKDEAEELTDLDKLYIALAEVGRRNLFDLLCYSFNITSLDDLQKYTAEDSTSAYICDEIKSFLEGKDFNFMELVQKYKQSKLVQTCEIKHIPVIPKKDLVVTHTLRKGPFVGQVCEAQLTFPDGRKEKVCLRYQTVQDEDQMDFLREAEIAFQLRHENILAYYGVVIASSYSPHPALVFYYNFLVVAGFKLKLAGLAACWFKEVNLKRQMNIAVPETLNSVAFMFGRLFSEIFSAFSQRYKGDKKLAALSKWSDVKFGDLCPSHFCDVFQRCLRNSERMPPSFSEIRQSLVTQEHPLKLKVIRKFEGSKDGFLSCNPGEIITLVSKKRHKYDETAWFGVTQSAQIGFFSLEYVEEVMNYNVDGKYYSVTTPALSKVSERKRLKSLPL</sequence>